<feature type="signal peptide" evidence="4">
    <location>
        <begin position="1"/>
        <end position="24"/>
    </location>
</feature>
<dbReference type="EnsemblMetazoa" id="ENSAATROPT005787">
    <property type="protein sequence ID" value="ENSAATROPP005331"/>
    <property type="gene ID" value="ENSAATROPG004669"/>
</dbReference>
<dbReference type="CDD" id="cd00190">
    <property type="entry name" value="Tryp_SPc"/>
    <property type="match status" value="1"/>
</dbReference>
<dbReference type="InterPro" id="IPR009003">
    <property type="entry name" value="Peptidase_S1_PA"/>
</dbReference>
<proteinExistence type="inferred from homology"/>
<keyword evidence="1" id="KW-1015">Disulfide bond</keyword>
<dbReference type="PRINTS" id="PR00722">
    <property type="entry name" value="CHYMOTRYPSIN"/>
</dbReference>
<dbReference type="Gene3D" id="2.40.10.10">
    <property type="entry name" value="Trypsin-like serine proteases"/>
    <property type="match status" value="1"/>
</dbReference>
<dbReference type="SUPFAM" id="SSF50494">
    <property type="entry name" value="Trypsin-like serine proteases"/>
    <property type="match status" value="1"/>
</dbReference>
<comment type="similarity">
    <text evidence="2">Belongs to the peptidase S1 family. CLIP subfamily.</text>
</comment>
<feature type="chain" id="PRO_5042525075" description="Peptidase S1 domain-containing protein" evidence="4">
    <location>
        <begin position="25"/>
        <end position="347"/>
    </location>
</feature>
<dbReference type="InterPro" id="IPR043504">
    <property type="entry name" value="Peptidase_S1_PA_chymotrypsin"/>
</dbReference>
<evidence type="ECO:0000256" key="1">
    <source>
        <dbReference type="ARBA" id="ARBA00023157"/>
    </source>
</evidence>
<dbReference type="InterPro" id="IPR018114">
    <property type="entry name" value="TRYPSIN_HIS"/>
</dbReference>
<sequence length="347" mass="38982">MAAKLRFLVVLELLIFGFVISASAQIIRRIGIERKLEGEQCTTHKVDEGVCTKQEDCDQAFLYSLPYDEHTNVCRHTAKYKVLCCQSFMDFCKQRKYQHIYYGEDAPPGSFAQLARIGDYVDNEITWKCSSSIISNQFLLTAAHCLSAQVAGMGCISETQCDQTIRVKKFLSHRDYKRGSNYHDIALVQLENVIDFKRHVLPICPYHSTNDLPLHINLTVAGWGETETILNSPTLRFTQLSTVPREECNTLYTPFIESLFKKKLRKGITNVIYCARGSYVKQHEAFTDACPGDSGGPLQAEDDNLPYLVGVISTGIGCGSATPGIYTRVGAYFGWINETIHDLTQFA</sequence>
<evidence type="ECO:0000259" key="5">
    <source>
        <dbReference type="PROSITE" id="PS50240"/>
    </source>
</evidence>
<dbReference type="InterPro" id="IPR001254">
    <property type="entry name" value="Trypsin_dom"/>
</dbReference>
<dbReference type="InterPro" id="IPR033116">
    <property type="entry name" value="TRYPSIN_SER"/>
</dbReference>
<dbReference type="GO" id="GO:0004252">
    <property type="term" value="F:serine-type endopeptidase activity"/>
    <property type="evidence" value="ECO:0007669"/>
    <property type="project" value="InterPro"/>
</dbReference>
<organism evidence="6 7">
    <name type="scientific">Anopheles atroparvus</name>
    <name type="common">European mosquito</name>
    <dbReference type="NCBI Taxonomy" id="41427"/>
    <lineage>
        <taxon>Eukaryota</taxon>
        <taxon>Metazoa</taxon>
        <taxon>Ecdysozoa</taxon>
        <taxon>Arthropoda</taxon>
        <taxon>Hexapoda</taxon>
        <taxon>Insecta</taxon>
        <taxon>Pterygota</taxon>
        <taxon>Neoptera</taxon>
        <taxon>Endopterygota</taxon>
        <taxon>Diptera</taxon>
        <taxon>Nematocera</taxon>
        <taxon>Culicoidea</taxon>
        <taxon>Culicidae</taxon>
        <taxon>Anophelinae</taxon>
        <taxon>Anopheles</taxon>
    </lineage>
</organism>
<keyword evidence="4" id="KW-0732">Signal</keyword>
<dbReference type="PANTHER" id="PTHR24260">
    <property type="match status" value="1"/>
</dbReference>
<keyword evidence="3" id="KW-0720">Serine protease</keyword>
<feature type="domain" description="Peptidase S1" evidence="5">
    <location>
        <begin position="100"/>
        <end position="341"/>
    </location>
</feature>
<dbReference type="Proteomes" id="UP000075880">
    <property type="component" value="Unassembled WGS sequence"/>
</dbReference>
<dbReference type="PROSITE" id="PS50240">
    <property type="entry name" value="TRYPSIN_DOM"/>
    <property type="match status" value="1"/>
</dbReference>
<dbReference type="PROSITE" id="PS00134">
    <property type="entry name" value="TRYPSIN_HIS"/>
    <property type="match status" value="1"/>
</dbReference>
<protein>
    <recommendedName>
        <fullName evidence="5">Peptidase S1 domain-containing protein</fullName>
    </recommendedName>
</protein>
<dbReference type="AlphaFoldDB" id="A0AAG5D2D2"/>
<accession>A0AAG5D2D2</accession>
<evidence type="ECO:0000313" key="6">
    <source>
        <dbReference type="EnsemblMetazoa" id="ENSAATROPP005331"/>
    </source>
</evidence>
<dbReference type="SMART" id="SM00020">
    <property type="entry name" value="Tryp_SPc"/>
    <property type="match status" value="1"/>
</dbReference>
<evidence type="ECO:0000256" key="2">
    <source>
        <dbReference type="ARBA" id="ARBA00024195"/>
    </source>
</evidence>
<evidence type="ECO:0000313" key="7">
    <source>
        <dbReference type="Proteomes" id="UP000075880"/>
    </source>
</evidence>
<keyword evidence="3" id="KW-0378">Hydrolase</keyword>
<dbReference type="PANTHER" id="PTHR24260:SF147">
    <property type="entry name" value="EG:BACR7A4.3 PROTEIN-RELATED"/>
    <property type="match status" value="1"/>
</dbReference>
<keyword evidence="3" id="KW-0645">Protease</keyword>
<reference evidence="6" key="1">
    <citation type="submission" date="2024-04" db="UniProtKB">
        <authorList>
            <consortium name="EnsemblMetazoa"/>
        </authorList>
    </citation>
    <scope>IDENTIFICATION</scope>
    <source>
        <strain evidence="6">EBRO</strain>
    </source>
</reference>
<keyword evidence="7" id="KW-1185">Reference proteome</keyword>
<dbReference type="Pfam" id="PF00089">
    <property type="entry name" value="Trypsin"/>
    <property type="match status" value="1"/>
</dbReference>
<dbReference type="InterPro" id="IPR001314">
    <property type="entry name" value="Peptidase_S1A"/>
</dbReference>
<dbReference type="InterPro" id="IPR051333">
    <property type="entry name" value="CLIP_Serine_Protease"/>
</dbReference>
<evidence type="ECO:0000256" key="3">
    <source>
        <dbReference type="RuleBase" id="RU363034"/>
    </source>
</evidence>
<dbReference type="FunFam" id="2.40.10.10:FF:000068">
    <property type="entry name" value="transmembrane protease serine 2"/>
    <property type="match status" value="1"/>
</dbReference>
<dbReference type="GO" id="GO:0006508">
    <property type="term" value="P:proteolysis"/>
    <property type="evidence" value="ECO:0007669"/>
    <property type="project" value="UniProtKB-KW"/>
</dbReference>
<evidence type="ECO:0000256" key="4">
    <source>
        <dbReference type="SAM" id="SignalP"/>
    </source>
</evidence>
<name>A0AAG5D2D2_ANOAO</name>
<dbReference type="PROSITE" id="PS00135">
    <property type="entry name" value="TRYPSIN_SER"/>
    <property type="match status" value="1"/>
</dbReference>